<evidence type="ECO:0000256" key="1">
    <source>
        <dbReference type="SAM" id="MobiDB-lite"/>
    </source>
</evidence>
<feature type="compositionally biased region" description="Polar residues" evidence="1">
    <location>
        <begin position="1"/>
        <end position="16"/>
    </location>
</feature>
<evidence type="ECO:0000259" key="2">
    <source>
        <dbReference type="PROSITE" id="PS50144"/>
    </source>
</evidence>
<dbReference type="AlphaFoldDB" id="A0A5D2V3W1"/>
<dbReference type="PROSITE" id="PS50144">
    <property type="entry name" value="MATH"/>
    <property type="match status" value="2"/>
</dbReference>
<feature type="region of interest" description="Disordered" evidence="1">
    <location>
        <begin position="1"/>
        <end position="31"/>
    </location>
</feature>
<feature type="region of interest" description="Disordered" evidence="1">
    <location>
        <begin position="276"/>
        <end position="298"/>
    </location>
</feature>
<dbReference type="InterPro" id="IPR008974">
    <property type="entry name" value="TRAF-like"/>
</dbReference>
<sequence length="374" mass="43001">MATTISNQTPKSNPATANEPAKVAEREETKDDEIAVTWREEEPAHYILQIQSLPFLLENLSEPHVAFEAFEACGYKWSLILYRVSENGDVYRESENGDVYLSPYLRIMDIQHLGHNGKIDALINFFVYHQEMNRYITIQDGKVKRFSANKQESGFSRLMLPPKFIDRLNLKENTCKFGVEVFVVNPEKEKGECCCSILDLHLEENTVTWLIGNFSNLSGLKCFEFRMASSKWELQLYLRGVPEVKRKYLSIYLNLKQSKEVESGNKLHVQLKLRIKSNSPSNPRGGESKYDPTKPRTGNAWFSSSQRCWGFPYFMKLADLKQTPGLIDNDHLTVEAEFSSFTLSKTLPLNHTPPIQTNFFHLNIIIKLLTVFIS</sequence>
<dbReference type="Proteomes" id="UP000323597">
    <property type="component" value="Chromosome D05"/>
</dbReference>
<evidence type="ECO:0000313" key="3">
    <source>
        <dbReference type="EMBL" id="TYI84012.1"/>
    </source>
</evidence>
<reference evidence="3 4" key="1">
    <citation type="submission" date="2019-07" db="EMBL/GenBank/DDBJ databases">
        <title>WGS assembly of Gossypium mustelinum.</title>
        <authorList>
            <person name="Chen Z.J."/>
            <person name="Sreedasyam A."/>
            <person name="Ando A."/>
            <person name="Song Q."/>
            <person name="De L."/>
            <person name="Hulse-Kemp A."/>
            <person name="Ding M."/>
            <person name="Ye W."/>
            <person name="Kirkbride R."/>
            <person name="Jenkins J."/>
            <person name="Plott C."/>
            <person name="Lovell J."/>
            <person name="Lin Y.-M."/>
            <person name="Vaughn R."/>
            <person name="Liu B."/>
            <person name="Li W."/>
            <person name="Simpson S."/>
            <person name="Scheffler B."/>
            <person name="Saski C."/>
            <person name="Grover C."/>
            <person name="Hu G."/>
            <person name="Conover J."/>
            <person name="Carlson J."/>
            <person name="Shu S."/>
            <person name="Boston L."/>
            <person name="Williams M."/>
            <person name="Peterson D."/>
            <person name="Mcgee K."/>
            <person name="Jones D."/>
            <person name="Wendel J."/>
            <person name="Stelly D."/>
            <person name="Grimwood J."/>
            <person name="Schmutz J."/>
        </authorList>
    </citation>
    <scope>NUCLEOTIDE SEQUENCE [LARGE SCALE GENOMIC DNA]</scope>
    <source>
        <strain evidence="3">1408120.09</strain>
    </source>
</reference>
<organism evidence="3 4">
    <name type="scientific">Gossypium mustelinum</name>
    <name type="common">Cotton</name>
    <name type="synonym">Gossypium caicoense</name>
    <dbReference type="NCBI Taxonomy" id="34275"/>
    <lineage>
        <taxon>Eukaryota</taxon>
        <taxon>Viridiplantae</taxon>
        <taxon>Streptophyta</taxon>
        <taxon>Embryophyta</taxon>
        <taxon>Tracheophyta</taxon>
        <taxon>Spermatophyta</taxon>
        <taxon>Magnoliopsida</taxon>
        <taxon>eudicotyledons</taxon>
        <taxon>Gunneridae</taxon>
        <taxon>Pentapetalae</taxon>
        <taxon>rosids</taxon>
        <taxon>malvids</taxon>
        <taxon>Malvales</taxon>
        <taxon>Malvaceae</taxon>
        <taxon>Malvoideae</taxon>
        <taxon>Gossypium</taxon>
    </lineage>
</organism>
<dbReference type="Gene3D" id="2.60.210.10">
    <property type="entry name" value="Apoptosis, Tumor Necrosis Factor Receptor Associated Protein 2, Chain A"/>
    <property type="match status" value="2"/>
</dbReference>
<accession>A0A5D2V3W1</accession>
<dbReference type="PANTHER" id="PTHR46162:SF40">
    <property type="entry name" value="TRAF-LIKE FAMILY PROTEIN"/>
    <property type="match status" value="1"/>
</dbReference>
<dbReference type="PANTHER" id="PTHR46162">
    <property type="entry name" value="TRAF-LIKE FAMILY PROTEIN"/>
    <property type="match status" value="1"/>
</dbReference>
<protein>
    <recommendedName>
        <fullName evidence="2">MATH domain-containing protein</fullName>
    </recommendedName>
</protein>
<dbReference type="EMBL" id="CM017653">
    <property type="protein sequence ID" value="TYI84012.1"/>
    <property type="molecule type" value="Genomic_DNA"/>
</dbReference>
<name>A0A5D2V3W1_GOSMU</name>
<feature type="domain" description="MATH" evidence="2">
    <location>
        <begin position="204"/>
        <end position="338"/>
    </location>
</feature>
<dbReference type="Pfam" id="PF22486">
    <property type="entry name" value="MATH_2"/>
    <property type="match status" value="2"/>
</dbReference>
<gene>
    <name evidence="3" type="ORF">E1A91_D05G334200v1</name>
</gene>
<evidence type="ECO:0000313" key="4">
    <source>
        <dbReference type="Proteomes" id="UP000323597"/>
    </source>
</evidence>
<feature type="compositionally biased region" description="Basic and acidic residues" evidence="1">
    <location>
        <begin position="22"/>
        <end position="31"/>
    </location>
</feature>
<proteinExistence type="predicted"/>
<dbReference type="SUPFAM" id="SSF49599">
    <property type="entry name" value="TRAF domain-like"/>
    <property type="match status" value="2"/>
</dbReference>
<dbReference type="CDD" id="cd00121">
    <property type="entry name" value="MATH"/>
    <property type="match status" value="2"/>
</dbReference>
<feature type="domain" description="MATH" evidence="2">
    <location>
        <begin position="50"/>
        <end position="181"/>
    </location>
</feature>
<keyword evidence="4" id="KW-1185">Reference proteome</keyword>
<dbReference type="InterPro" id="IPR002083">
    <property type="entry name" value="MATH/TRAF_dom"/>
</dbReference>